<name>A0A917A366_9HYPH</name>
<organism evidence="3 4">
    <name type="scientific">Aureimonas endophytica</name>
    <dbReference type="NCBI Taxonomy" id="2027858"/>
    <lineage>
        <taxon>Bacteria</taxon>
        <taxon>Pseudomonadati</taxon>
        <taxon>Pseudomonadota</taxon>
        <taxon>Alphaproteobacteria</taxon>
        <taxon>Hyphomicrobiales</taxon>
        <taxon>Aurantimonadaceae</taxon>
        <taxon>Aureimonas</taxon>
    </lineage>
</organism>
<dbReference type="AlphaFoldDB" id="A0A917A366"/>
<proteinExistence type="predicted"/>
<evidence type="ECO:0000313" key="4">
    <source>
        <dbReference type="Proteomes" id="UP000644699"/>
    </source>
</evidence>
<evidence type="ECO:0008006" key="5">
    <source>
        <dbReference type="Google" id="ProtNLM"/>
    </source>
</evidence>
<evidence type="ECO:0000256" key="1">
    <source>
        <dbReference type="SAM" id="Coils"/>
    </source>
</evidence>
<feature type="region of interest" description="Disordered" evidence="2">
    <location>
        <begin position="544"/>
        <end position="563"/>
    </location>
</feature>
<evidence type="ECO:0000313" key="3">
    <source>
        <dbReference type="EMBL" id="GGE22885.1"/>
    </source>
</evidence>
<protein>
    <recommendedName>
        <fullName evidence="5">Multidrug resistance efflux pump</fullName>
    </recommendedName>
</protein>
<accession>A0A917A366</accession>
<feature type="region of interest" description="Disordered" evidence="2">
    <location>
        <begin position="334"/>
        <end position="355"/>
    </location>
</feature>
<dbReference type="PANTHER" id="PTHR30386">
    <property type="entry name" value="MEMBRANE FUSION SUBUNIT OF EMRAB-TOLC MULTIDRUG EFFLUX PUMP"/>
    <property type="match status" value="1"/>
</dbReference>
<reference evidence="3" key="2">
    <citation type="submission" date="2020-09" db="EMBL/GenBank/DDBJ databases">
        <authorList>
            <person name="Sun Q."/>
            <person name="Zhou Y."/>
        </authorList>
    </citation>
    <scope>NUCLEOTIDE SEQUENCE</scope>
    <source>
        <strain evidence="3">CGMCC 1.15367</strain>
    </source>
</reference>
<dbReference type="Gene3D" id="2.40.10.220">
    <property type="entry name" value="predicted glycosyltransferase like domains"/>
    <property type="match status" value="1"/>
</dbReference>
<keyword evidence="1" id="KW-0175">Coiled coil</keyword>
<feature type="coiled-coil region" evidence="1">
    <location>
        <begin position="232"/>
        <end position="259"/>
    </location>
</feature>
<keyword evidence="4" id="KW-1185">Reference proteome</keyword>
<dbReference type="PANTHER" id="PTHR30386:SF18">
    <property type="entry name" value="INNER MEMBRANE PROTEIN YIAV-RELATED"/>
    <property type="match status" value="1"/>
</dbReference>
<sequence>MSIVALDLDERLAKAPRISLASASGKRMHQRVDRPLTIGFADGRLCEAVDWSISGFSLEDGCLGAAEGSIHAVKLFVPLAGCSVLIAADAKVTWTAGPYARGLRFIDLAPEKARIIDHFIQSGVEGEVAVIGGLPVAQTEVGPARRRSRLWRDLGQAAKLACLAAIVVAGGGFAAARLLTVTTDYAAIAGDLQQLHAPEAGYLVGDRLMVGSRVRLGERIASIRPLAGPRARLSTETQIAALQADLEQQKRAFEQASAGFATFVQASRTDFVEATANRQLLEAQVETETRAYQRLAGLKAKDVVGQQRLDQEEQTLNGLKRSLSAAKAAEETAGQKLANAEAGRFNSDGRSTQKAPADFRQAIDTTEATIARLRTVLAGLDEPLPIVSPCDCTVSAIAATPGTYILSGARIAELVRDGTEANGTVVDALVQNPRLNLVRQGQAVTVYLADRSEGVAGHVVAVNFNPGDTGRAGLPTSLRTLDDYGLMTVRLDRPIAGAPVGLPASVMAPVGFAALAARLPGARWGLDAFDRFAGWLRPGAPDEDPLAIGKADRLAGGLPPESV</sequence>
<comment type="caution">
    <text evidence="3">The sequence shown here is derived from an EMBL/GenBank/DDBJ whole genome shotgun (WGS) entry which is preliminary data.</text>
</comment>
<dbReference type="InterPro" id="IPR050739">
    <property type="entry name" value="MFP"/>
</dbReference>
<gene>
    <name evidence="3" type="ORF">GCM10011390_47880</name>
</gene>
<reference evidence="3" key="1">
    <citation type="journal article" date="2014" name="Int. J. Syst. Evol. Microbiol.">
        <title>Complete genome sequence of Corynebacterium casei LMG S-19264T (=DSM 44701T), isolated from a smear-ripened cheese.</title>
        <authorList>
            <consortium name="US DOE Joint Genome Institute (JGI-PGF)"/>
            <person name="Walter F."/>
            <person name="Albersmeier A."/>
            <person name="Kalinowski J."/>
            <person name="Ruckert C."/>
        </authorList>
    </citation>
    <scope>NUCLEOTIDE SEQUENCE</scope>
    <source>
        <strain evidence="3">CGMCC 1.15367</strain>
    </source>
</reference>
<evidence type="ECO:0000256" key="2">
    <source>
        <dbReference type="SAM" id="MobiDB-lite"/>
    </source>
</evidence>
<dbReference type="Proteomes" id="UP000644699">
    <property type="component" value="Unassembled WGS sequence"/>
</dbReference>
<dbReference type="EMBL" id="BMIQ01000011">
    <property type="protein sequence ID" value="GGE22885.1"/>
    <property type="molecule type" value="Genomic_DNA"/>
</dbReference>
<dbReference type="RefSeq" id="WP_188913039.1">
    <property type="nucleotide sequence ID" value="NZ_BMIQ01000011.1"/>
</dbReference>